<dbReference type="InterPro" id="IPR008271">
    <property type="entry name" value="Ser/Thr_kinase_AS"/>
</dbReference>
<dbReference type="SUPFAM" id="SSF56112">
    <property type="entry name" value="Protein kinase-like (PK-like)"/>
    <property type="match status" value="1"/>
</dbReference>
<dbReference type="Pfam" id="PF00069">
    <property type="entry name" value="Pkinase"/>
    <property type="match status" value="1"/>
</dbReference>
<dbReference type="SMART" id="SM00220">
    <property type="entry name" value="S_TKc"/>
    <property type="match status" value="1"/>
</dbReference>
<dbReference type="InterPro" id="IPR011009">
    <property type="entry name" value="Kinase-like_dom_sf"/>
</dbReference>
<keyword evidence="9" id="KW-1185">Reference proteome</keyword>
<keyword evidence="1" id="KW-0723">Serine/threonine-protein kinase</keyword>
<evidence type="ECO:0000256" key="4">
    <source>
        <dbReference type="ARBA" id="ARBA00022777"/>
    </source>
</evidence>
<reference evidence="8 9" key="1">
    <citation type="submission" date="2024-02" db="EMBL/GenBank/DDBJ databases">
        <authorList>
            <person name="Daric V."/>
            <person name="Darras S."/>
        </authorList>
    </citation>
    <scope>NUCLEOTIDE SEQUENCE [LARGE SCALE GENOMIC DNA]</scope>
</reference>
<evidence type="ECO:0000256" key="2">
    <source>
        <dbReference type="ARBA" id="ARBA00022679"/>
    </source>
</evidence>
<dbReference type="EMBL" id="CAWYQH010000141">
    <property type="protein sequence ID" value="CAK8695096.1"/>
    <property type="molecule type" value="Genomic_DNA"/>
</dbReference>
<keyword evidence="2" id="KW-0808">Transferase</keyword>
<sequence>MKPQEDRANDEEDEFKYTPHSTSSVLRGNNCSSEDDYAVPLFQRSQHAQRQFWVNRRKATEYYEGMLGPRPIQLIRPKSQQNLHKLQRCMGRVIYGNADLISVLATYWKDLNEMQKSKTSQRCCKYEMAVDSEGVILDRSLYLSQKDSYSCPGSYKRQTFAKRPCEDSTSSIKAVGAGQFGRVFQAYDCRTSQRFAEKVIDMERFSKNELEILSSITHQNIVKLYGVTRTTDGIHLFMQFACGGNIDQLLQEEGFVPSNNCKNKIYAEFWAMYYYKQVMSAIVHLHQNRIVHCDIKASNVVLSSDRLRCFLTDFGEARRITENDCIQLDFQVGTETNISPEVIEKQVYYFASDVWSCGCFLLNMLTGRPPWMLLYPNAGTYLYVITKRPFGILKEIPDWTQKLTKSILCSSFHERESRKDATELFQLAQRNLSMLYNLKTESSSSLDNAQLAGLCQQGMSGNENCITDSDVTIAHDVEPLPTATASDNDVLAVFSSNHSAMQSVDELVQFLYMFWGVSRIVCGV</sequence>
<evidence type="ECO:0000313" key="9">
    <source>
        <dbReference type="Proteomes" id="UP001642483"/>
    </source>
</evidence>
<evidence type="ECO:0000256" key="1">
    <source>
        <dbReference type="ARBA" id="ARBA00022527"/>
    </source>
</evidence>
<proteinExistence type="predicted"/>
<dbReference type="Gene3D" id="3.30.200.20">
    <property type="entry name" value="Phosphorylase Kinase, domain 1"/>
    <property type="match status" value="1"/>
</dbReference>
<accession>A0ABP0GTQ0</accession>
<gene>
    <name evidence="8" type="ORF">CVLEPA_LOCUS28383</name>
</gene>
<organism evidence="8 9">
    <name type="scientific">Clavelina lepadiformis</name>
    <name type="common">Light-bulb sea squirt</name>
    <name type="synonym">Ascidia lepadiformis</name>
    <dbReference type="NCBI Taxonomy" id="159417"/>
    <lineage>
        <taxon>Eukaryota</taxon>
        <taxon>Metazoa</taxon>
        <taxon>Chordata</taxon>
        <taxon>Tunicata</taxon>
        <taxon>Ascidiacea</taxon>
        <taxon>Aplousobranchia</taxon>
        <taxon>Clavelinidae</taxon>
        <taxon>Clavelina</taxon>
    </lineage>
</organism>
<keyword evidence="5" id="KW-0067">ATP-binding</keyword>
<dbReference type="PROSITE" id="PS00108">
    <property type="entry name" value="PROTEIN_KINASE_ST"/>
    <property type="match status" value="1"/>
</dbReference>
<dbReference type="InterPro" id="IPR000719">
    <property type="entry name" value="Prot_kinase_dom"/>
</dbReference>
<evidence type="ECO:0000256" key="5">
    <source>
        <dbReference type="ARBA" id="ARBA00022840"/>
    </source>
</evidence>
<comment type="caution">
    <text evidence="8">The sequence shown here is derived from an EMBL/GenBank/DDBJ whole genome shotgun (WGS) entry which is preliminary data.</text>
</comment>
<dbReference type="Proteomes" id="UP001642483">
    <property type="component" value="Unassembled WGS sequence"/>
</dbReference>
<keyword evidence="4" id="KW-0418">Kinase</keyword>
<evidence type="ECO:0000259" key="7">
    <source>
        <dbReference type="PROSITE" id="PS50011"/>
    </source>
</evidence>
<keyword evidence="3" id="KW-0547">Nucleotide-binding</keyword>
<evidence type="ECO:0000256" key="3">
    <source>
        <dbReference type="ARBA" id="ARBA00022741"/>
    </source>
</evidence>
<evidence type="ECO:0000256" key="6">
    <source>
        <dbReference type="SAM" id="MobiDB-lite"/>
    </source>
</evidence>
<evidence type="ECO:0000313" key="8">
    <source>
        <dbReference type="EMBL" id="CAK8695096.1"/>
    </source>
</evidence>
<dbReference type="PANTHER" id="PTHR11584">
    <property type="entry name" value="SERINE/THREONINE PROTEIN KINASE"/>
    <property type="match status" value="1"/>
</dbReference>
<dbReference type="PANTHER" id="PTHR11584:SF369">
    <property type="entry name" value="MITOGEN-ACTIVATED PROTEIN KINASE KINASE KINASE 19-RELATED"/>
    <property type="match status" value="1"/>
</dbReference>
<dbReference type="PROSITE" id="PS50011">
    <property type="entry name" value="PROTEIN_KINASE_DOM"/>
    <property type="match status" value="1"/>
</dbReference>
<dbReference type="Gene3D" id="1.10.510.10">
    <property type="entry name" value="Transferase(Phosphotransferase) domain 1"/>
    <property type="match status" value="1"/>
</dbReference>
<feature type="compositionally biased region" description="Polar residues" evidence="6">
    <location>
        <begin position="19"/>
        <end position="29"/>
    </location>
</feature>
<feature type="domain" description="Protein kinase" evidence="7">
    <location>
        <begin position="169"/>
        <end position="432"/>
    </location>
</feature>
<name>A0ABP0GTQ0_CLALP</name>
<feature type="region of interest" description="Disordered" evidence="6">
    <location>
        <begin position="1"/>
        <end position="29"/>
    </location>
</feature>
<protein>
    <recommendedName>
        <fullName evidence="7">Protein kinase domain-containing protein</fullName>
    </recommendedName>
</protein>